<dbReference type="Proteomes" id="UP000535937">
    <property type="component" value="Unassembled WGS sequence"/>
</dbReference>
<comment type="caution">
    <text evidence="10">The sequence shown here is derived from an EMBL/GenBank/DDBJ whole genome shotgun (WGS) entry which is preliminary data.</text>
</comment>
<evidence type="ECO:0000256" key="4">
    <source>
        <dbReference type="ARBA" id="ARBA00023110"/>
    </source>
</evidence>
<dbReference type="AlphaFoldDB" id="A0A7W4ZAV3"/>
<organism evidence="10 11">
    <name type="scientific">Microbulbifer rhizosphaerae</name>
    <dbReference type="NCBI Taxonomy" id="1562603"/>
    <lineage>
        <taxon>Bacteria</taxon>
        <taxon>Pseudomonadati</taxon>
        <taxon>Pseudomonadota</taxon>
        <taxon>Gammaproteobacteria</taxon>
        <taxon>Cellvibrionales</taxon>
        <taxon>Microbulbiferaceae</taxon>
        <taxon>Microbulbifer</taxon>
    </lineage>
</organism>
<sequence length="275" mass="29771">MNKYPLAAAVALGLALVGCDKQKSEQASEEVALETQEQKVSYIIAEDMAKRLKSQDVELDPQVVLMALDDVANDRESRISDEDKQQVIAVFQEEMQAKQKQMLADQEKEFKAKAEQNLTEGKAFLEENAKKEGVVTTDSGLQYKVIREGTGDSPSADSTVEVDYKGTLIDGTEFDSSYARGEPVQFPVNGVIKGWTEALQMMKEGAKWELYIPSDLAYGPGGAGGLIGPNATLIFEVELHKANVQADGGEESSEGEQQPEGTQGEGAGDEGAQEE</sequence>
<dbReference type="Pfam" id="PF00254">
    <property type="entry name" value="FKBP_C"/>
    <property type="match status" value="1"/>
</dbReference>
<dbReference type="InterPro" id="IPR000774">
    <property type="entry name" value="PPIase_FKBP_N"/>
</dbReference>
<dbReference type="PROSITE" id="PS50059">
    <property type="entry name" value="FKBP_PPIASE"/>
    <property type="match status" value="1"/>
</dbReference>
<dbReference type="InterPro" id="IPR001179">
    <property type="entry name" value="PPIase_FKBP_dom"/>
</dbReference>
<evidence type="ECO:0000259" key="9">
    <source>
        <dbReference type="PROSITE" id="PS50059"/>
    </source>
</evidence>
<keyword evidence="4 6" id="KW-0697">Rotamase</keyword>
<dbReference type="PROSITE" id="PS51257">
    <property type="entry name" value="PROKAR_LIPOPROTEIN"/>
    <property type="match status" value="1"/>
</dbReference>
<comment type="catalytic activity">
    <reaction evidence="1 6 7">
        <text>[protein]-peptidylproline (omega=180) = [protein]-peptidylproline (omega=0)</text>
        <dbReference type="Rhea" id="RHEA:16237"/>
        <dbReference type="Rhea" id="RHEA-COMP:10747"/>
        <dbReference type="Rhea" id="RHEA-COMP:10748"/>
        <dbReference type="ChEBI" id="CHEBI:83833"/>
        <dbReference type="ChEBI" id="CHEBI:83834"/>
        <dbReference type="EC" id="5.2.1.8"/>
    </reaction>
</comment>
<evidence type="ECO:0000256" key="8">
    <source>
        <dbReference type="SAM" id="MobiDB-lite"/>
    </source>
</evidence>
<feature type="region of interest" description="Disordered" evidence="8">
    <location>
        <begin position="244"/>
        <end position="275"/>
    </location>
</feature>
<evidence type="ECO:0000256" key="6">
    <source>
        <dbReference type="PROSITE-ProRule" id="PRU00277"/>
    </source>
</evidence>
<dbReference type="GO" id="GO:0003755">
    <property type="term" value="F:peptidyl-prolyl cis-trans isomerase activity"/>
    <property type="evidence" value="ECO:0007669"/>
    <property type="project" value="UniProtKB-UniRule"/>
</dbReference>
<gene>
    <name evidence="10" type="ORF">FHS09_002498</name>
</gene>
<dbReference type="Pfam" id="PF01346">
    <property type="entry name" value="FKBP_N"/>
    <property type="match status" value="1"/>
</dbReference>
<feature type="domain" description="PPIase FKBP-type" evidence="9">
    <location>
        <begin position="157"/>
        <end position="243"/>
    </location>
</feature>
<dbReference type="EC" id="5.2.1.8" evidence="7"/>
<dbReference type="Gene3D" id="3.10.50.40">
    <property type="match status" value="1"/>
</dbReference>
<dbReference type="PANTHER" id="PTHR43811:SF57">
    <property type="entry name" value="FKBP-TYPE PEPTIDYL-PROLYL CIS-TRANS ISOMERASE FKPA-RELATED"/>
    <property type="match status" value="1"/>
</dbReference>
<evidence type="ECO:0000313" key="10">
    <source>
        <dbReference type="EMBL" id="MBB3061660.1"/>
    </source>
</evidence>
<evidence type="ECO:0000256" key="3">
    <source>
        <dbReference type="ARBA" id="ARBA00022729"/>
    </source>
</evidence>
<keyword evidence="5 6" id="KW-0413">Isomerase</keyword>
<dbReference type="EMBL" id="JACHWZ010000010">
    <property type="protein sequence ID" value="MBB3061660.1"/>
    <property type="molecule type" value="Genomic_DNA"/>
</dbReference>
<reference evidence="10 11" key="1">
    <citation type="submission" date="2020-08" db="EMBL/GenBank/DDBJ databases">
        <title>Genomic Encyclopedia of Type Strains, Phase III (KMG-III): the genomes of soil and plant-associated and newly described type strains.</title>
        <authorList>
            <person name="Whitman W."/>
        </authorList>
    </citation>
    <scope>NUCLEOTIDE SEQUENCE [LARGE SCALE GENOMIC DNA]</scope>
    <source>
        <strain evidence="10 11">CECT 8799</strain>
    </source>
</reference>
<dbReference type="FunFam" id="3.10.50.40:FF:000045">
    <property type="entry name" value="Peptidyl-prolyl cis-trans isomerase"/>
    <property type="match status" value="1"/>
</dbReference>
<dbReference type="InterPro" id="IPR046357">
    <property type="entry name" value="PPIase_dom_sf"/>
</dbReference>
<comment type="similarity">
    <text evidence="2 7">Belongs to the FKBP-type PPIase family.</text>
</comment>
<dbReference type="InterPro" id="IPR036944">
    <property type="entry name" value="PPIase_FKBP_N_sf"/>
</dbReference>
<name>A0A7W4ZAV3_9GAMM</name>
<proteinExistence type="inferred from homology"/>
<protein>
    <recommendedName>
        <fullName evidence="7">Peptidyl-prolyl cis-trans isomerase</fullName>
        <ecNumber evidence="7">5.2.1.8</ecNumber>
    </recommendedName>
</protein>
<keyword evidence="3" id="KW-0732">Signal</keyword>
<evidence type="ECO:0000256" key="7">
    <source>
        <dbReference type="RuleBase" id="RU003915"/>
    </source>
</evidence>
<accession>A0A7W4ZAV3</accession>
<evidence type="ECO:0000313" key="11">
    <source>
        <dbReference type="Proteomes" id="UP000535937"/>
    </source>
</evidence>
<evidence type="ECO:0000256" key="1">
    <source>
        <dbReference type="ARBA" id="ARBA00000971"/>
    </source>
</evidence>
<evidence type="ECO:0000256" key="5">
    <source>
        <dbReference type="ARBA" id="ARBA00023235"/>
    </source>
</evidence>
<dbReference type="SUPFAM" id="SSF54534">
    <property type="entry name" value="FKBP-like"/>
    <property type="match status" value="1"/>
</dbReference>
<dbReference type="PANTHER" id="PTHR43811">
    <property type="entry name" value="FKBP-TYPE PEPTIDYL-PROLYL CIS-TRANS ISOMERASE FKPA"/>
    <property type="match status" value="1"/>
</dbReference>
<keyword evidence="11" id="KW-1185">Reference proteome</keyword>
<dbReference type="GO" id="GO:0006457">
    <property type="term" value="P:protein folding"/>
    <property type="evidence" value="ECO:0007669"/>
    <property type="project" value="InterPro"/>
</dbReference>
<evidence type="ECO:0000256" key="2">
    <source>
        <dbReference type="ARBA" id="ARBA00006577"/>
    </source>
</evidence>
<dbReference type="RefSeq" id="WP_183460272.1">
    <property type="nucleotide sequence ID" value="NZ_JACHWZ010000010.1"/>
</dbReference>
<dbReference type="Gene3D" id="1.10.287.460">
    <property type="entry name" value="Peptidyl-prolyl cis-trans isomerase, FKBP-type, N-terminal domain"/>
    <property type="match status" value="1"/>
</dbReference>